<comment type="subcellular location">
    <subcellularLocation>
        <location evidence="1">Cell membrane</location>
        <topology evidence="1">Lipid-anchor</topology>
    </subcellularLocation>
</comment>
<feature type="chain" id="PRO_5039202133" evidence="7">
    <location>
        <begin position="19"/>
        <end position="346"/>
    </location>
</feature>
<evidence type="ECO:0000256" key="7">
    <source>
        <dbReference type="SAM" id="SignalP"/>
    </source>
</evidence>
<accession>A0A7G9B1S3</accession>
<dbReference type="Pfam" id="PF02608">
    <property type="entry name" value="Bmp"/>
    <property type="match status" value="1"/>
</dbReference>
<dbReference type="CDD" id="cd06304">
    <property type="entry name" value="PBP1_BmpA_Med_PnrA-like"/>
    <property type="match status" value="1"/>
</dbReference>
<keyword evidence="4 7" id="KW-0732">Signal</keyword>
<evidence type="ECO:0000313" key="9">
    <source>
        <dbReference type="EMBL" id="QNL43504.1"/>
    </source>
</evidence>
<evidence type="ECO:0000313" key="10">
    <source>
        <dbReference type="Proteomes" id="UP000515960"/>
    </source>
</evidence>
<feature type="signal peptide" evidence="7">
    <location>
        <begin position="1"/>
        <end position="18"/>
    </location>
</feature>
<dbReference type="RefSeq" id="WP_187332095.1">
    <property type="nucleotide sequence ID" value="NZ_CP060490.1"/>
</dbReference>
<dbReference type="InterPro" id="IPR028082">
    <property type="entry name" value="Peripla_BP_I"/>
</dbReference>
<feature type="domain" description="ABC transporter substrate-binding protein PnrA-like" evidence="8">
    <location>
        <begin position="48"/>
        <end position="340"/>
    </location>
</feature>
<dbReference type="SUPFAM" id="SSF53822">
    <property type="entry name" value="Periplasmic binding protein-like I"/>
    <property type="match status" value="1"/>
</dbReference>
<dbReference type="PANTHER" id="PTHR34296">
    <property type="entry name" value="TRANSCRIPTIONAL ACTIVATOR PROTEIN MED"/>
    <property type="match status" value="1"/>
</dbReference>
<evidence type="ECO:0000256" key="6">
    <source>
        <dbReference type="ARBA" id="ARBA00023288"/>
    </source>
</evidence>
<dbReference type="Gene3D" id="3.40.50.2300">
    <property type="match status" value="2"/>
</dbReference>
<dbReference type="GO" id="GO:0005886">
    <property type="term" value="C:plasma membrane"/>
    <property type="evidence" value="ECO:0007669"/>
    <property type="project" value="UniProtKB-SubCell"/>
</dbReference>
<evidence type="ECO:0000256" key="1">
    <source>
        <dbReference type="ARBA" id="ARBA00004193"/>
    </source>
</evidence>
<dbReference type="PANTHER" id="PTHR34296:SF2">
    <property type="entry name" value="ABC TRANSPORTER GUANOSINE-BINDING PROTEIN NUPN"/>
    <property type="match status" value="1"/>
</dbReference>
<protein>
    <submittedName>
        <fullName evidence="9">BMP family protein</fullName>
    </submittedName>
</protein>
<evidence type="ECO:0000256" key="5">
    <source>
        <dbReference type="ARBA" id="ARBA00023136"/>
    </source>
</evidence>
<keyword evidence="6" id="KW-0449">Lipoprotein</keyword>
<keyword evidence="3" id="KW-1003">Cell membrane</keyword>
<name>A0A7G9B1S3_9FIRM</name>
<sequence length="346" mass="36037">MKKVVSLILTLMMVLSLAACGGNGGGSASGSGSGSASGSAGSGEYDAKVALCLVGPANDGAWSSYAYNAVMAAKELYNIDVKYTENVKPTDMEAVFTDYAAQGFDLIIGHSFSFGDAALAVAERYPDVSFAIIDGTVEADNVASYNLKTQESGYIQGVLAAAMSESGKIGAVAGVEGPAIIKVVEAYKVGAKAQNPDIEVMTAYTGSFDDAAKSKEAAQAMIDKGADIIMGGANQSNAGMIKACEEADIYCMGELDQQNLAPQNVLLCNLSDIENLVSVAVKEVVEGTFSGGIHEYGYADNVLSLTDYGELDSEVPQEVKDLVAETMEKIKSGEIEVPRIEQITND</sequence>
<keyword evidence="5" id="KW-0472">Membrane</keyword>
<comment type="similarity">
    <text evidence="2">Belongs to the BMP lipoprotein family.</text>
</comment>
<gene>
    <name evidence="9" type="ORF">H8790_08375</name>
</gene>
<dbReference type="InterPro" id="IPR003760">
    <property type="entry name" value="PnrA-like"/>
</dbReference>
<dbReference type="AlphaFoldDB" id="A0A7G9B1S3"/>
<reference evidence="9 10" key="1">
    <citation type="submission" date="2020-08" db="EMBL/GenBank/DDBJ databases">
        <authorList>
            <person name="Liu C."/>
            <person name="Sun Q."/>
        </authorList>
    </citation>
    <scope>NUCLEOTIDE SEQUENCE [LARGE SCALE GENOMIC DNA]</scope>
    <source>
        <strain evidence="9 10">NSJ-62</strain>
    </source>
</reference>
<dbReference type="KEGG" id="ohi:H8790_08375"/>
<organism evidence="9 10">
    <name type="scientific">Oscillibacter hominis</name>
    <dbReference type="NCBI Taxonomy" id="2763056"/>
    <lineage>
        <taxon>Bacteria</taxon>
        <taxon>Bacillati</taxon>
        <taxon>Bacillota</taxon>
        <taxon>Clostridia</taxon>
        <taxon>Eubacteriales</taxon>
        <taxon>Oscillospiraceae</taxon>
        <taxon>Oscillibacter</taxon>
    </lineage>
</organism>
<evidence type="ECO:0000256" key="2">
    <source>
        <dbReference type="ARBA" id="ARBA00008610"/>
    </source>
</evidence>
<dbReference type="EMBL" id="CP060490">
    <property type="protein sequence ID" value="QNL43504.1"/>
    <property type="molecule type" value="Genomic_DNA"/>
</dbReference>
<proteinExistence type="inferred from homology"/>
<dbReference type="PROSITE" id="PS51257">
    <property type="entry name" value="PROKAR_LIPOPROTEIN"/>
    <property type="match status" value="1"/>
</dbReference>
<dbReference type="Proteomes" id="UP000515960">
    <property type="component" value="Chromosome"/>
</dbReference>
<evidence type="ECO:0000256" key="3">
    <source>
        <dbReference type="ARBA" id="ARBA00022475"/>
    </source>
</evidence>
<keyword evidence="10" id="KW-1185">Reference proteome</keyword>
<evidence type="ECO:0000259" key="8">
    <source>
        <dbReference type="Pfam" id="PF02608"/>
    </source>
</evidence>
<dbReference type="InterPro" id="IPR050957">
    <property type="entry name" value="BMP_lipoprotein"/>
</dbReference>
<evidence type="ECO:0000256" key="4">
    <source>
        <dbReference type="ARBA" id="ARBA00022729"/>
    </source>
</evidence>